<dbReference type="InterPro" id="IPR043502">
    <property type="entry name" value="DNA/RNA_pol_sf"/>
</dbReference>
<dbReference type="InterPro" id="IPR028092">
    <property type="entry name" value="RD3"/>
</dbReference>
<gene>
    <name evidence="2" type="ORF">QYF61_008598</name>
</gene>
<comment type="caution">
    <text evidence="2">The sequence shown here is derived from an EMBL/GenBank/DDBJ whole genome shotgun (WGS) entry which is preliminary data.</text>
</comment>
<protein>
    <recommendedName>
        <fullName evidence="1">Reverse transcriptase domain-containing protein</fullName>
    </recommendedName>
</protein>
<dbReference type="CDD" id="cd01650">
    <property type="entry name" value="RT_nLTR_like"/>
    <property type="match status" value="1"/>
</dbReference>
<dbReference type="InterPro" id="IPR000477">
    <property type="entry name" value="RT_dom"/>
</dbReference>
<dbReference type="AlphaFoldDB" id="A0AAN7NBZ8"/>
<dbReference type="Proteomes" id="UP001333110">
    <property type="component" value="Unassembled WGS sequence"/>
</dbReference>
<keyword evidence="3" id="KW-1185">Reference proteome</keyword>
<evidence type="ECO:0000313" key="2">
    <source>
        <dbReference type="EMBL" id="KAK4823979.1"/>
    </source>
</evidence>
<feature type="domain" description="Reverse transcriptase" evidence="1">
    <location>
        <begin position="195"/>
        <end position="450"/>
    </location>
</feature>
<reference evidence="2 3" key="1">
    <citation type="journal article" date="2023" name="J. Hered.">
        <title>Chromosome-level genome of the wood stork (Mycteria americana) provides insight into avian chromosome evolution.</title>
        <authorList>
            <person name="Flamio R. Jr."/>
            <person name="Ramstad K.M."/>
        </authorList>
    </citation>
    <scope>NUCLEOTIDE SEQUENCE [LARGE SCALE GENOMIC DNA]</scope>
    <source>
        <strain evidence="2">JAX WOST 10</strain>
    </source>
</reference>
<sequence>MSLTSWFRWNEPPNRISQRNPTEMVVETLMMELSWQTKQAEKQQRERENEYRKIKTGVDYGWLVSYPKQSYDISPGERLQLEDMCTKIHPSYCGPVILRGGNIVTKDEEKAEVLNAFFASVFNSKTSCSLGTQPPELEDRDREQNEAPIIQGEMVSDLLHHLDTHKSIRLDGIHPRIWRELTEVLIKPLSILYEQSWLTREVPVDWRLANVTPIYKKGWKEDPENYRPISLTSVPGKVMEQIILSAIMWHVQDKQVIRPSQHGFMKGRSCLANLISFYDQVTCLVDEGKAVDVVYLDFSKAFDTVSHSILLEELVAHGLDRCCLCWVKNWLDGRTQRVVVNGVYSSWWLVTSGVPQGSVLGPLLFHIFISDLDEGIKCTLSKFADNAKVGGSVDLLEGRKALQRDLDRLDGWAEASCMRFNKVKRRVLHLGHNNPMQRYRLGEEWLESCLAEKDLGVLVDSWLNMSQQCAQVAKKANSILACIRNSVASRTREVIVPLYSALKLFFESLEILERFKYAANTIRFRQLIAEYEPEVQEVSRLFRSVLQEAAEKIKEEEDAKKLARQWNTKNKTSLSLTTFKSRSRISPFISDIKTISEDVERGTQPTRRFWSMPEFRNAKDY</sequence>
<accession>A0AAN7NBZ8</accession>
<proteinExistence type="predicted"/>
<evidence type="ECO:0000313" key="3">
    <source>
        <dbReference type="Proteomes" id="UP001333110"/>
    </source>
</evidence>
<dbReference type="PROSITE" id="PS50878">
    <property type="entry name" value="RT_POL"/>
    <property type="match status" value="1"/>
</dbReference>
<evidence type="ECO:0000259" key="1">
    <source>
        <dbReference type="PROSITE" id="PS50878"/>
    </source>
</evidence>
<organism evidence="2 3">
    <name type="scientific">Mycteria americana</name>
    <name type="common">Wood stork</name>
    <dbReference type="NCBI Taxonomy" id="33587"/>
    <lineage>
        <taxon>Eukaryota</taxon>
        <taxon>Metazoa</taxon>
        <taxon>Chordata</taxon>
        <taxon>Craniata</taxon>
        <taxon>Vertebrata</taxon>
        <taxon>Euteleostomi</taxon>
        <taxon>Archelosauria</taxon>
        <taxon>Archosauria</taxon>
        <taxon>Dinosauria</taxon>
        <taxon>Saurischia</taxon>
        <taxon>Theropoda</taxon>
        <taxon>Coelurosauria</taxon>
        <taxon>Aves</taxon>
        <taxon>Neognathae</taxon>
        <taxon>Neoaves</taxon>
        <taxon>Aequornithes</taxon>
        <taxon>Ciconiiformes</taxon>
        <taxon>Ciconiidae</taxon>
        <taxon>Mycteria</taxon>
    </lineage>
</organism>
<dbReference type="Pfam" id="PF14473">
    <property type="entry name" value="RD3"/>
    <property type="match status" value="1"/>
</dbReference>
<dbReference type="PANTHER" id="PTHR33332">
    <property type="entry name" value="REVERSE TRANSCRIPTASE DOMAIN-CONTAINING PROTEIN"/>
    <property type="match status" value="1"/>
</dbReference>
<dbReference type="SUPFAM" id="SSF56672">
    <property type="entry name" value="DNA/RNA polymerases"/>
    <property type="match status" value="1"/>
</dbReference>
<dbReference type="EMBL" id="JAUNZN010000003">
    <property type="protein sequence ID" value="KAK4823979.1"/>
    <property type="molecule type" value="Genomic_DNA"/>
</dbReference>
<name>A0AAN7NBZ8_MYCAM</name>
<dbReference type="Pfam" id="PF00078">
    <property type="entry name" value="RVT_1"/>
    <property type="match status" value="1"/>
</dbReference>